<gene>
    <name evidence="2" type="ORF">GCM10011387_15010</name>
</gene>
<evidence type="ECO:0008006" key="4">
    <source>
        <dbReference type="Google" id="ProtNLM"/>
    </source>
</evidence>
<evidence type="ECO:0000313" key="2">
    <source>
        <dbReference type="EMBL" id="GGC62368.1"/>
    </source>
</evidence>
<reference evidence="2" key="2">
    <citation type="submission" date="2020-09" db="EMBL/GenBank/DDBJ databases">
        <authorList>
            <person name="Sun Q."/>
            <person name="Zhou Y."/>
        </authorList>
    </citation>
    <scope>NUCLEOTIDE SEQUENCE</scope>
    <source>
        <strain evidence="2">CGMCC 1.15343</strain>
    </source>
</reference>
<comment type="caution">
    <text evidence="2">The sequence shown here is derived from an EMBL/GenBank/DDBJ whole genome shotgun (WGS) entry which is preliminary data.</text>
</comment>
<feature type="signal peptide" evidence="1">
    <location>
        <begin position="1"/>
        <end position="19"/>
    </location>
</feature>
<dbReference type="Proteomes" id="UP000651668">
    <property type="component" value="Unassembled WGS sequence"/>
</dbReference>
<sequence>MKNTLILAFLLFTGFVVNAQSTSVTDTDKLFIGTWEVQQGKPEVKLKSLTFYADGTINIDFAKAKRIQRYKIGKDDQGYSIQTLELITGKPLETINIHKFSKEEMEIAVKEDGQDFIIRFKKVST</sequence>
<name>A0A916XCU2_9SPHI</name>
<reference evidence="2" key="1">
    <citation type="journal article" date="2014" name="Int. J. Syst. Evol. Microbiol.">
        <title>Complete genome sequence of Corynebacterium casei LMG S-19264T (=DSM 44701T), isolated from a smear-ripened cheese.</title>
        <authorList>
            <consortium name="US DOE Joint Genome Institute (JGI-PGF)"/>
            <person name="Walter F."/>
            <person name="Albersmeier A."/>
            <person name="Kalinowski J."/>
            <person name="Ruckert C."/>
        </authorList>
    </citation>
    <scope>NUCLEOTIDE SEQUENCE</scope>
    <source>
        <strain evidence="2">CGMCC 1.15343</strain>
    </source>
</reference>
<accession>A0A916XCU2</accession>
<dbReference type="AlphaFoldDB" id="A0A916XCU2"/>
<dbReference type="RefSeq" id="WP_188626247.1">
    <property type="nucleotide sequence ID" value="NZ_BMIL01000004.1"/>
</dbReference>
<keyword evidence="1" id="KW-0732">Signal</keyword>
<evidence type="ECO:0000313" key="3">
    <source>
        <dbReference type="Proteomes" id="UP000651668"/>
    </source>
</evidence>
<dbReference type="EMBL" id="BMIL01000004">
    <property type="protein sequence ID" value="GGC62368.1"/>
    <property type="molecule type" value="Genomic_DNA"/>
</dbReference>
<proteinExistence type="predicted"/>
<keyword evidence="3" id="KW-1185">Reference proteome</keyword>
<protein>
    <recommendedName>
        <fullName evidence="4">Lipocalin-like domain-containing protein</fullName>
    </recommendedName>
</protein>
<organism evidence="2 3">
    <name type="scientific">Pedobacter quisquiliarum</name>
    <dbReference type="NCBI Taxonomy" id="1834438"/>
    <lineage>
        <taxon>Bacteria</taxon>
        <taxon>Pseudomonadati</taxon>
        <taxon>Bacteroidota</taxon>
        <taxon>Sphingobacteriia</taxon>
        <taxon>Sphingobacteriales</taxon>
        <taxon>Sphingobacteriaceae</taxon>
        <taxon>Pedobacter</taxon>
    </lineage>
</organism>
<feature type="chain" id="PRO_5037127745" description="Lipocalin-like domain-containing protein" evidence="1">
    <location>
        <begin position="20"/>
        <end position="125"/>
    </location>
</feature>
<evidence type="ECO:0000256" key="1">
    <source>
        <dbReference type="SAM" id="SignalP"/>
    </source>
</evidence>